<accession>A0A225E0N8</accession>
<sequence>MSIESAQEAKMKFPLGEMTVGDILDRGLKLLLARLPSFYLLNLIALTPVVIVQICAPLALAKDGILDQNAIFSMLGITFLGTLITLFLQPLATAAILHIVMEEYAGRRPTVGQALSFALTRFWSLVGALLLVGLIIVAGLVLCFVPGIYFAVTYAFVIQIVVLERLGVTQAMQRSKQLVSGYRWRVFGVLGLVQVAGGMFQNVVIQGLQIVLPSQRVIPTDGGFRLELNAQNHVIDTFATQLLAILFATFAAVCTTLLYLDLRIRKEGFDLALAAQLGEESSPPKRRDRYDDDRRDDDQHDYDDRRDDDRNPDAPRHGDR</sequence>
<comment type="caution">
    <text evidence="3">The sequence shown here is derived from an EMBL/GenBank/DDBJ whole genome shotgun (WGS) entry which is preliminary data.</text>
</comment>
<evidence type="ECO:0000256" key="1">
    <source>
        <dbReference type="SAM" id="MobiDB-lite"/>
    </source>
</evidence>
<dbReference type="Proteomes" id="UP000214646">
    <property type="component" value="Unassembled WGS sequence"/>
</dbReference>
<feature type="transmembrane region" description="Helical" evidence="2">
    <location>
        <begin position="186"/>
        <end position="205"/>
    </location>
</feature>
<feature type="transmembrane region" description="Helical" evidence="2">
    <location>
        <begin position="71"/>
        <end position="101"/>
    </location>
</feature>
<reference evidence="4" key="1">
    <citation type="submission" date="2017-06" db="EMBL/GenBank/DDBJ databases">
        <title>Genome analysis of Fimbriiglobus ruber SP5, the first member of the order Planctomycetales with confirmed chitinolytic capability.</title>
        <authorList>
            <person name="Ravin N.V."/>
            <person name="Rakitin A.L."/>
            <person name="Ivanova A.A."/>
            <person name="Beletsky A.V."/>
            <person name="Kulichevskaya I.S."/>
            <person name="Mardanov A.V."/>
            <person name="Dedysh S.N."/>
        </authorList>
    </citation>
    <scope>NUCLEOTIDE SEQUENCE [LARGE SCALE GENOMIC DNA]</scope>
    <source>
        <strain evidence="4">SP5</strain>
    </source>
</reference>
<organism evidence="3 4">
    <name type="scientific">Fimbriiglobus ruber</name>
    <dbReference type="NCBI Taxonomy" id="1908690"/>
    <lineage>
        <taxon>Bacteria</taxon>
        <taxon>Pseudomonadati</taxon>
        <taxon>Planctomycetota</taxon>
        <taxon>Planctomycetia</taxon>
        <taxon>Gemmatales</taxon>
        <taxon>Gemmataceae</taxon>
        <taxon>Fimbriiglobus</taxon>
    </lineage>
</organism>
<keyword evidence="2" id="KW-0812">Transmembrane</keyword>
<evidence type="ECO:0000313" key="3">
    <source>
        <dbReference type="EMBL" id="OWK42245.1"/>
    </source>
</evidence>
<dbReference type="EMBL" id="NIDE01000005">
    <property type="protein sequence ID" value="OWK42245.1"/>
    <property type="molecule type" value="Genomic_DNA"/>
</dbReference>
<feature type="compositionally biased region" description="Basic and acidic residues" evidence="1">
    <location>
        <begin position="282"/>
        <end position="320"/>
    </location>
</feature>
<proteinExistence type="predicted"/>
<feature type="transmembrane region" description="Helical" evidence="2">
    <location>
        <begin position="238"/>
        <end position="260"/>
    </location>
</feature>
<evidence type="ECO:0000256" key="2">
    <source>
        <dbReference type="SAM" id="Phobius"/>
    </source>
</evidence>
<keyword evidence="4" id="KW-1185">Reference proteome</keyword>
<name>A0A225E0N8_9BACT</name>
<dbReference type="AlphaFoldDB" id="A0A225E0N8"/>
<protein>
    <submittedName>
        <fullName evidence="3">Putative integral membrane protein</fullName>
    </submittedName>
</protein>
<feature type="transmembrane region" description="Helical" evidence="2">
    <location>
        <begin position="38"/>
        <end position="59"/>
    </location>
</feature>
<keyword evidence="2" id="KW-1133">Transmembrane helix</keyword>
<feature type="transmembrane region" description="Helical" evidence="2">
    <location>
        <begin position="148"/>
        <end position="166"/>
    </location>
</feature>
<evidence type="ECO:0000313" key="4">
    <source>
        <dbReference type="Proteomes" id="UP000214646"/>
    </source>
</evidence>
<feature type="transmembrane region" description="Helical" evidence="2">
    <location>
        <begin position="122"/>
        <end position="142"/>
    </location>
</feature>
<keyword evidence="2" id="KW-0472">Membrane</keyword>
<feature type="region of interest" description="Disordered" evidence="1">
    <location>
        <begin position="278"/>
        <end position="320"/>
    </location>
</feature>
<gene>
    <name evidence="3" type="ORF">FRUB_04323</name>
</gene>
<dbReference type="OrthoDB" id="1049480at2"/>